<protein>
    <submittedName>
        <fullName evidence="2">DUF58 domain-containing protein</fullName>
    </submittedName>
</protein>
<dbReference type="Proteomes" id="UP000596248">
    <property type="component" value="Chromosome"/>
</dbReference>
<dbReference type="EMBL" id="CP069127">
    <property type="protein sequence ID" value="QRG67111.1"/>
    <property type="molecule type" value="Genomic_DNA"/>
</dbReference>
<evidence type="ECO:0000313" key="2">
    <source>
        <dbReference type="EMBL" id="QRG67111.1"/>
    </source>
</evidence>
<name>A0ABX7FLI4_BRECH</name>
<feature type="domain" description="DUF58" evidence="1">
    <location>
        <begin position="47"/>
        <end position="255"/>
    </location>
</feature>
<evidence type="ECO:0000313" key="3">
    <source>
        <dbReference type="Proteomes" id="UP000596248"/>
    </source>
</evidence>
<reference evidence="2 3" key="1">
    <citation type="submission" date="2021-01" db="EMBL/GenBank/DDBJ databases">
        <title>Identification of strong promoters based on the transcriptome of Brevibacillus choshinensis.</title>
        <authorList>
            <person name="Yao D."/>
            <person name="Zhang K."/>
            <person name="Wu J."/>
        </authorList>
    </citation>
    <scope>NUCLEOTIDE SEQUENCE [LARGE SCALE GENOMIC DNA]</scope>
    <source>
        <strain evidence="2 3">HPD31-SP3</strain>
    </source>
</reference>
<keyword evidence="3" id="KW-1185">Reference proteome</keyword>
<sequence>MSGHLLDPEWLARLERLQLASKRAAAGSQAGLRRAKQLGSSMEFADYQSYVPGDDLRQLDWNAYARSGKLFLKKYLDETQLHVNLYIDCSLSMSHGQSGKMERAVQLAAAFGYLSLCHLDHVSVFAFDKQLVSSVRGLQGKSQAPRLLTFLAGLTPGGAGDLNQALRSLGAVSGKAGISIVLSDFLFETGYEKGIAFLQAARQDVIMVQVLSGDELEPAYQGELRLIDSETQQAKEVSLTSVLLEEYRKSVREYQQELSAFAYGRGISFLEVAAEQSVESIVFQVFRKAGIIR</sequence>
<dbReference type="CDD" id="cd00198">
    <property type="entry name" value="vWFA"/>
    <property type="match status" value="1"/>
</dbReference>
<proteinExistence type="predicted"/>
<dbReference type="PANTHER" id="PTHR33608:SF7">
    <property type="entry name" value="DUF58 DOMAIN-CONTAINING PROTEIN"/>
    <property type="match status" value="1"/>
</dbReference>
<dbReference type="SUPFAM" id="SSF53300">
    <property type="entry name" value="vWA-like"/>
    <property type="match status" value="1"/>
</dbReference>
<dbReference type="InterPro" id="IPR036465">
    <property type="entry name" value="vWFA_dom_sf"/>
</dbReference>
<organism evidence="2 3">
    <name type="scientific">Brevibacillus choshinensis</name>
    <dbReference type="NCBI Taxonomy" id="54911"/>
    <lineage>
        <taxon>Bacteria</taxon>
        <taxon>Bacillati</taxon>
        <taxon>Bacillota</taxon>
        <taxon>Bacilli</taxon>
        <taxon>Bacillales</taxon>
        <taxon>Paenibacillaceae</taxon>
        <taxon>Brevibacillus</taxon>
    </lineage>
</organism>
<accession>A0ABX7FLI4</accession>
<dbReference type="PANTHER" id="PTHR33608">
    <property type="entry name" value="BLL2464 PROTEIN"/>
    <property type="match status" value="1"/>
</dbReference>
<dbReference type="InterPro" id="IPR002881">
    <property type="entry name" value="DUF58"/>
</dbReference>
<dbReference type="RefSeq" id="WP_203354174.1">
    <property type="nucleotide sequence ID" value="NZ_CP069127.1"/>
</dbReference>
<gene>
    <name evidence="2" type="ORF">JNE38_27210</name>
</gene>
<dbReference type="Pfam" id="PF01882">
    <property type="entry name" value="DUF58"/>
    <property type="match status" value="1"/>
</dbReference>
<evidence type="ECO:0000259" key="1">
    <source>
        <dbReference type="Pfam" id="PF01882"/>
    </source>
</evidence>